<dbReference type="AlphaFoldDB" id="A0A4P7NCX9"/>
<feature type="domain" description="DAGKc" evidence="2">
    <location>
        <begin position="146"/>
        <end position="285"/>
    </location>
</feature>
<dbReference type="Pfam" id="PF00781">
    <property type="entry name" value="DAGK_cat"/>
    <property type="match status" value="1"/>
</dbReference>
<protein>
    <recommendedName>
        <fullName evidence="2">DAGKc domain-containing protein</fullName>
    </recommendedName>
</protein>
<reference evidence="3 4" key="1">
    <citation type="journal article" date="2019" name="Mol. Biol. Evol.">
        <title>Blast fungal genomes show frequent chromosomal changes, gene gains and losses, and effector gene turnover.</title>
        <authorList>
            <person name="Gomez Luciano L.B."/>
            <person name="Jason Tsai I."/>
            <person name="Chuma I."/>
            <person name="Tosa Y."/>
            <person name="Chen Y.H."/>
            <person name="Li J.Y."/>
            <person name="Li M.Y."/>
            <person name="Jade Lu M.Y."/>
            <person name="Nakayashiki H."/>
            <person name="Li W.H."/>
        </authorList>
    </citation>
    <scope>NUCLEOTIDE SEQUENCE [LARGE SCALE GENOMIC DNA]</scope>
    <source>
        <strain evidence="3">MZ5-1-6</strain>
    </source>
</reference>
<dbReference type="InterPro" id="IPR050187">
    <property type="entry name" value="Lipid_Phosphate_FormReg"/>
</dbReference>
<dbReference type="Proteomes" id="UP000294847">
    <property type="component" value="Chromosome 3"/>
</dbReference>
<evidence type="ECO:0000313" key="4">
    <source>
        <dbReference type="Proteomes" id="UP000294847"/>
    </source>
</evidence>
<feature type="region of interest" description="Disordered" evidence="1">
    <location>
        <begin position="28"/>
        <end position="47"/>
    </location>
</feature>
<feature type="compositionally biased region" description="Low complexity" evidence="1">
    <location>
        <begin position="28"/>
        <end position="38"/>
    </location>
</feature>
<dbReference type="InterPro" id="IPR001206">
    <property type="entry name" value="Diacylglycerol_kinase_cat_dom"/>
</dbReference>
<dbReference type="InterPro" id="IPR017438">
    <property type="entry name" value="ATP-NAD_kinase_N"/>
</dbReference>
<evidence type="ECO:0000313" key="3">
    <source>
        <dbReference type="EMBL" id="QBZ59496.1"/>
    </source>
</evidence>
<dbReference type="GO" id="GO:0005737">
    <property type="term" value="C:cytoplasm"/>
    <property type="evidence" value="ECO:0007669"/>
    <property type="project" value="TreeGrafter"/>
</dbReference>
<dbReference type="SUPFAM" id="SSF111331">
    <property type="entry name" value="NAD kinase/diacylglycerol kinase-like"/>
    <property type="match status" value="1"/>
</dbReference>
<dbReference type="VEuPathDB" id="FungiDB:M_BR32_EuGene_00050031"/>
<dbReference type="PANTHER" id="PTHR12358">
    <property type="entry name" value="SPHINGOSINE KINASE"/>
    <property type="match status" value="1"/>
</dbReference>
<dbReference type="GO" id="GO:0016020">
    <property type="term" value="C:membrane"/>
    <property type="evidence" value="ECO:0007669"/>
    <property type="project" value="TreeGrafter"/>
</dbReference>
<proteinExistence type="predicted"/>
<dbReference type="GO" id="GO:0016773">
    <property type="term" value="F:phosphotransferase activity, alcohol group as acceptor"/>
    <property type="evidence" value="ECO:0007669"/>
    <property type="project" value="UniProtKB-ARBA"/>
</dbReference>
<gene>
    <name evidence="3" type="ORF">PoMZ_04457</name>
</gene>
<name>A0A4P7NCX9_PYROR</name>
<evidence type="ECO:0000256" key="1">
    <source>
        <dbReference type="SAM" id="MobiDB-lite"/>
    </source>
</evidence>
<dbReference type="Gene3D" id="3.40.50.10330">
    <property type="entry name" value="Probable inorganic polyphosphate/atp-NAD kinase, domain 1"/>
    <property type="match status" value="1"/>
</dbReference>
<organism evidence="3 4">
    <name type="scientific">Pyricularia oryzae</name>
    <name type="common">Rice blast fungus</name>
    <name type="synonym">Magnaporthe oryzae</name>
    <dbReference type="NCBI Taxonomy" id="318829"/>
    <lineage>
        <taxon>Eukaryota</taxon>
        <taxon>Fungi</taxon>
        <taxon>Dikarya</taxon>
        <taxon>Ascomycota</taxon>
        <taxon>Pezizomycotina</taxon>
        <taxon>Sordariomycetes</taxon>
        <taxon>Sordariomycetidae</taxon>
        <taxon>Magnaporthales</taxon>
        <taxon>Pyriculariaceae</taxon>
        <taxon>Pyricularia</taxon>
    </lineage>
</organism>
<dbReference type="GO" id="GO:0001727">
    <property type="term" value="F:lipid kinase activity"/>
    <property type="evidence" value="ECO:0007669"/>
    <property type="project" value="TreeGrafter"/>
</dbReference>
<dbReference type="PANTHER" id="PTHR12358:SF31">
    <property type="entry name" value="ACYLGLYCEROL KINASE, MITOCHONDRIAL"/>
    <property type="match status" value="1"/>
</dbReference>
<dbReference type="Gene3D" id="2.60.200.40">
    <property type="match status" value="1"/>
</dbReference>
<dbReference type="Pfam" id="PF24321">
    <property type="entry name" value="DUF7493"/>
    <property type="match status" value="1"/>
</dbReference>
<evidence type="ECO:0000259" key="2">
    <source>
        <dbReference type="PROSITE" id="PS50146"/>
    </source>
</evidence>
<sequence>MALDGESLALGSYNLSIVGDKLLVNDKSSTGKSKSSRSCFGTGNSATKQSQRTIPLYNILWAEVAGDSLVIDYAEDVSKTKIRPTKITIPLPPATTAKDTTIDVPATAEAGADLEAGNAGAQSSPAARASAWASSLLDHSYDPSTTRRKRAFVIINPHAGPGGAMRKFETQVRPIFLAARMELEIVTTTRRGEAEEIVQKLDLDKYDVIAVASGDGLVYETFNGLGRRPDAQKALKSVAVVHIPCGSGNAMACNLYGTHRVSAAALAAVKGVPTALDLVSVTQGNTRTLSFLSQALGVIAESDLGTDNLRWMGSARFTYGYITRAVKRAVYPCDISVKVEIDDKAGIKEHYARHRPDRSSTAPVTKADSVVDGDVGTEVGEGLPPLKYGTINDKVPEGWETFSYDNMGQLYCGNMAYIMPDSNIFSAACINDGMMDLVTVDGDISPFKSLELMTLVESGKFFDDSRVRYRKVSAYRITPRNQASGYISIDGEGVPFAPFQCEIHRGLGLVLSKAGTYEAPGPMNWEKVAVNKS</sequence>
<dbReference type="InterPro" id="IPR016064">
    <property type="entry name" value="NAD/diacylglycerol_kinase_sf"/>
</dbReference>
<accession>A0A4P7NCX9</accession>
<dbReference type="GO" id="GO:0046512">
    <property type="term" value="P:sphingosine biosynthetic process"/>
    <property type="evidence" value="ECO:0007669"/>
    <property type="project" value="TreeGrafter"/>
</dbReference>
<dbReference type="PROSITE" id="PS50146">
    <property type="entry name" value="DAGK"/>
    <property type="match status" value="1"/>
</dbReference>
<dbReference type="InterPro" id="IPR055916">
    <property type="entry name" value="DUF7493"/>
</dbReference>
<dbReference type="SMART" id="SM00046">
    <property type="entry name" value="DAGKc"/>
    <property type="match status" value="1"/>
</dbReference>
<dbReference type="EMBL" id="CP034206">
    <property type="protein sequence ID" value="QBZ59496.1"/>
    <property type="molecule type" value="Genomic_DNA"/>
</dbReference>